<dbReference type="Pfam" id="PF01719">
    <property type="entry name" value="Rep_OBD"/>
    <property type="match status" value="1"/>
</dbReference>
<reference evidence="3 4" key="1">
    <citation type="journal article" date="2017" name="BMC Genomics">
        <title>Comparative and functional genomics of the Lactococcus lactis taxon; insights into evolution and niche adaptation.</title>
        <authorList>
            <person name="Kelleher P."/>
            <person name="Bottacini F."/>
            <person name="Mahony J."/>
            <person name="Kilcawley K.N."/>
            <person name="van Sinderen D."/>
        </authorList>
    </citation>
    <scope>NUCLEOTIDE SEQUENCE [LARGE SCALE GENOMIC DNA]</scope>
    <source>
        <strain evidence="3 4">JM1</strain>
    </source>
</reference>
<protein>
    <submittedName>
        <fullName evidence="3">Replication protein</fullName>
    </submittedName>
</protein>
<feature type="domain" description="Replication protein RepB C-terminal" evidence="2">
    <location>
        <begin position="133"/>
        <end position="185"/>
    </location>
</feature>
<dbReference type="AlphaFoldDB" id="A0A1V0PJC9"/>
<name>A0A1V0PJC9_LACLC</name>
<dbReference type="GO" id="GO:0006260">
    <property type="term" value="P:DNA replication"/>
    <property type="evidence" value="ECO:0007669"/>
    <property type="project" value="InterPro"/>
</dbReference>
<dbReference type="GO" id="GO:0003677">
    <property type="term" value="F:DNA binding"/>
    <property type="evidence" value="ECO:0007669"/>
    <property type="project" value="InterPro"/>
</dbReference>
<evidence type="ECO:0000259" key="2">
    <source>
        <dbReference type="Pfam" id="PF21861"/>
    </source>
</evidence>
<proteinExistence type="predicted"/>
<dbReference type="InterPro" id="IPR053923">
    <property type="entry name" value="RepB_C"/>
</dbReference>
<dbReference type="Pfam" id="PF21861">
    <property type="entry name" value="RepB_C"/>
    <property type="match status" value="1"/>
</dbReference>
<gene>
    <name evidence="3" type="ORF">LLJM1_2048</name>
</gene>
<dbReference type="InterPro" id="IPR002631">
    <property type="entry name" value="Plasmid_rep_OBD"/>
</dbReference>
<dbReference type="RefSeq" id="WP_032951013.1">
    <property type="nucleotide sequence ID" value="NZ_CP015899.2"/>
</dbReference>
<evidence type="ECO:0000259" key="1">
    <source>
        <dbReference type="Pfam" id="PF01719"/>
    </source>
</evidence>
<sequence length="293" mass="34693">MKNNPQNRYRIWIFIVYPDSAPQNWEDIITDIGAEWGHSPLHDKDEDEYGGAKKPHYHCLIKFKSVKSYRQMLSLTGQLHAPNPKPCESVVGKVRYWLHLDNPEKYQYKKEDIKAFCGFDAKEVLKPSKTQQTAMMREIRKYIRDNNILELKTFMDYADAECPQWGYVINRYQSHIRDYINSGRYSSNDRQNKHYQDLALVRRFIKNNAITDMEDVYAFLDEEKPQLAYLMVAHYLEIKDCLTSVQRKTARPKDVTPETRSLVQQQLPKALTSFRDPIALEEYYEMIDSEPIY</sequence>
<accession>A0A1V0PJC9</accession>
<dbReference type="GO" id="GO:0003916">
    <property type="term" value="F:DNA topoisomerase activity"/>
    <property type="evidence" value="ECO:0007669"/>
    <property type="project" value="InterPro"/>
</dbReference>
<feature type="domain" description="Plasmid replication protein origin binding" evidence="1">
    <location>
        <begin position="6"/>
        <end position="120"/>
    </location>
</feature>
<dbReference type="Gene3D" id="3.40.1310.30">
    <property type="match status" value="1"/>
</dbReference>
<organism evidence="3 4">
    <name type="scientific">Lactococcus lactis subsp. cremoris</name>
    <name type="common">Streptococcus cremoris</name>
    <dbReference type="NCBI Taxonomy" id="1359"/>
    <lineage>
        <taxon>Bacteria</taxon>
        <taxon>Bacillati</taxon>
        <taxon>Bacillota</taxon>
        <taxon>Bacilli</taxon>
        <taxon>Lactobacillales</taxon>
        <taxon>Streptococcaceae</taxon>
        <taxon>Lactococcus</taxon>
    </lineage>
</organism>
<dbReference type="Proteomes" id="UP000191806">
    <property type="component" value="Chromosome"/>
</dbReference>
<evidence type="ECO:0000313" key="4">
    <source>
        <dbReference type="Proteomes" id="UP000191806"/>
    </source>
</evidence>
<dbReference type="EMBL" id="CP015899">
    <property type="protein sequence ID" value="ARE29390.1"/>
    <property type="molecule type" value="Genomic_DNA"/>
</dbReference>
<dbReference type="GO" id="GO:0005727">
    <property type="term" value="C:extrachromosomal circular DNA"/>
    <property type="evidence" value="ECO:0007669"/>
    <property type="project" value="InterPro"/>
</dbReference>
<evidence type="ECO:0000313" key="3">
    <source>
        <dbReference type="EMBL" id="ARE29390.1"/>
    </source>
</evidence>